<gene>
    <name evidence="1" type="ORF">HZA66_12965</name>
</gene>
<dbReference type="EMBL" id="JACRJB010000035">
    <property type="protein sequence ID" value="MBI5130347.1"/>
    <property type="molecule type" value="Genomic_DNA"/>
</dbReference>
<evidence type="ECO:0000313" key="1">
    <source>
        <dbReference type="EMBL" id="MBI5130347.1"/>
    </source>
</evidence>
<comment type="caution">
    <text evidence="1">The sequence shown here is derived from an EMBL/GenBank/DDBJ whole genome shotgun (WGS) entry which is preliminary data.</text>
</comment>
<dbReference type="Proteomes" id="UP000782519">
    <property type="component" value="Unassembled WGS sequence"/>
</dbReference>
<dbReference type="AlphaFoldDB" id="A0A933RY55"/>
<evidence type="ECO:0000313" key="2">
    <source>
        <dbReference type="Proteomes" id="UP000782519"/>
    </source>
</evidence>
<accession>A0A933RY55</accession>
<protein>
    <submittedName>
        <fullName evidence="1">Uncharacterized protein</fullName>
    </submittedName>
</protein>
<sequence>MRFLRFPRPTHRVFAKRDPAKRPRITVLVLAVFVLKIAVDAGRRRLTRGTETTA</sequence>
<reference evidence="1" key="1">
    <citation type="submission" date="2020-07" db="EMBL/GenBank/DDBJ databases">
        <title>Huge and variable diversity of episymbiotic CPR bacteria and DPANN archaea in groundwater ecosystems.</title>
        <authorList>
            <person name="He C.Y."/>
            <person name="Keren R."/>
            <person name="Whittaker M."/>
            <person name="Farag I.F."/>
            <person name="Doudna J."/>
            <person name="Cate J.H.D."/>
            <person name="Banfield J.F."/>
        </authorList>
    </citation>
    <scope>NUCLEOTIDE SEQUENCE</scope>
    <source>
        <strain evidence="1">NC_groundwater_1818_Pr3_B-0.1um_66_35</strain>
    </source>
</reference>
<proteinExistence type="predicted"/>
<name>A0A933RY55_RHOPL</name>
<organism evidence="1 2">
    <name type="scientific">Rhodopseudomonas palustris</name>
    <dbReference type="NCBI Taxonomy" id="1076"/>
    <lineage>
        <taxon>Bacteria</taxon>
        <taxon>Pseudomonadati</taxon>
        <taxon>Pseudomonadota</taxon>
        <taxon>Alphaproteobacteria</taxon>
        <taxon>Hyphomicrobiales</taxon>
        <taxon>Nitrobacteraceae</taxon>
        <taxon>Rhodopseudomonas</taxon>
    </lineage>
</organism>